<sequence length="155" mass="17440">MKSLVDISHIEHSTDDLEASFPIMKELRPHLKDRASYVVQIAHQRTQGYRLLAAWSDGAIVGLAGYRLMDNMLYGRFVYVDDLVVTASLHRSGLGERLLNAARQQAIALQCENFVLDTGLHMPLAQRFYFRQGLLAKGMHFVQPLAATHTQESST</sequence>
<evidence type="ECO:0000256" key="2">
    <source>
        <dbReference type="ARBA" id="ARBA00023315"/>
    </source>
</evidence>
<dbReference type="CDD" id="cd04301">
    <property type="entry name" value="NAT_SF"/>
    <property type="match status" value="1"/>
</dbReference>
<gene>
    <name evidence="4" type="ORF">ACFQO0_07665</name>
</gene>
<organism evidence="4 5">
    <name type="scientific">Herminiimonas aquatilis</name>
    <dbReference type="NCBI Taxonomy" id="345342"/>
    <lineage>
        <taxon>Bacteria</taxon>
        <taxon>Pseudomonadati</taxon>
        <taxon>Pseudomonadota</taxon>
        <taxon>Betaproteobacteria</taxon>
        <taxon>Burkholderiales</taxon>
        <taxon>Oxalobacteraceae</taxon>
        <taxon>Herminiimonas</taxon>
    </lineage>
</organism>
<proteinExistence type="predicted"/>
<reference evidence="5" key="1">
    <citation type="journal article" date="2019" name="Int. J. Syst. Evol. Microbiol.">
        <title>The Global Catalogue of Microorganisms (GCM) 10K type strain sequencing project: providing services to taxonomists for standard genome sequencing and annotation.</title>
        <authorList>
            <consortium name="The Broad Institute Genomics Platform"/>
            <consortium name="The Broad Institute Genome Sequencing Center for Infectious Disease"/>
            <person name="Wu L."/>
            <person name="Ma J."/>
        </authorList>
    </citation>
    <scope>NUCLEOTIDE SEQUENCE [LARGE SCALE GENOMIC DNA]</scope>
    <source>
        <strain evidence="5">CCUG 36956</strain>
    </source>
</reference>
<dbReference type="EC" id="2.3.-.-" evidence="4"/>
<dbReference type="RefSeq" id="WP_382233423.1">
    <property type="nucleotide sequence ID" value="NZ_JBHTCC010000001.1"/>
</dbReference>
<dbReference type="Gene3D" id="3.40.630.30">
    <property type="match status" value="1"/>
</dbReference>
<dbReference type="PANTHER" id="PTHR43877">
    <property type="entry name" value="AMINOALKYLPHOSPHONATE N-ACETYLTRANSFERASE-RELATED-RELATED"/>
    <property type="match status" value="1"/>
</dbReference>
<evidence type="ECO:0000313" key="5">
    <source>
        <dbReference type="Proteomes" id="UP001596379"/>
    </source>
</evidence>
<dbReference type="InterPro" id="IPR016181">
    <property type="entry name" value="Acyl_CoA_acyltransferase"/>
</dbReference>
<dbReference type="PROSITE" id="PS51186">
    <property type="entry name" value="GNAT"/>
    <property type="match status" value="1"/>
</dbReference>
<dbReference type="EMBL" id="JBHTCC010000001">
    <property type="protein sequence ID" value="MFC7298311.1"/>
    <property type="molecule type" value="Genomic_DNA"/>
</dbReference>
<name>A0ABW2J4P4_9BURK</name>
<dbReference type="InterPro" id="IPR050832">
    <property type="entry name" value="Bact_Acetyltransf"/>
</dbReference>
<dbReference type="Proteomes" id="UP001596379">
    <property type="component" value="Unassembled WGS sequence"/>
</dbReference>
<accession>A0ABW2J4P4</accession>
<evidence type="ECO:0000259" key="3">
    <source>
        <dbReference type="PROSITE" id="PS51186"/>
    </source>
</evidence>
<evidence type="ECO:0000256" key="1">
    <source>
        <dbReference type="ARBA" id="ARBA00022679"/>
    </source>
</evidence>
<dbReference type="Pfam" id="PF00583">
    <property type="entry name" value="Acetyltransf_1"/>
    <property type="match status" value="1"/>
</dbReference>
<dbReference type="PANTHER" id="PTHR43877:SF2">
    <property type="entry name" value="AMINOALKYLPHOSPHONATE N-ACETYLTRANSFERASE-RELATED"/>
    <property type="match status" value="1"/>
</dbReference>
<keyword evidence="1 4" id="KW-0808">Transferase</keyword>
<protein>
    <submittedName>
        <fullName evidence="4">GNAT family N-acetyltransferase</fullName>
        <ecNumber evidence="4">2.3.-.-</ecNumber>
    </submittedName>
</protein>
<feature type="domain" description="N-acetyltransferase" evidence="3">
    <location>
        <begin position="5"/>
        <end position="155"/>
    </location>
</feature>
<dbReference type="GO" id="GO:0016746">
    <property type="term" value="F:acyltransferase activity"/>
    <property type="evidence" value="ECO:0007669"/>
    <property type="project" value="UniProtKB-KW"/>
</dbReference>
<dbReference type="InterPro" id="IPR000182">
    <property type="entry name" value="GNAT_dom"/>
</dbReference>
<keyword evidence="2 4" id="KW-0012">Acyltransferase</keyword>
<evidence type="ECO:0000313" key="4">
    <source>
        <dbReference type="EMBL" id="MFC7298311.1"/>
    </source>
</evidence>
<keyword evidence="5" id="KW-1185">Reference proteome</keyword>
<dbReference type="SUPFAM" id="SSF55729">
    <property type="entry name" value="Acyl-CoA N-acyltransferases (Nat)"/>
    <property type="match status" value="1"/>
</dbReference>
<comment type="caution">
    <text evidence="4">The sequence shown here is derived from an EMBL/GenBank/DDBJ whole genome shotgun (WGS) entry which is preliminary data.</text>
</comment>